<sequence length="156" mass="17279">MEESRSRHMSVDTAAIETVNQEFYAAIESADLDKMTEIWAEDTTDDQVSCVHPGWTLLTGRQEVLRSWALIMANTTYIQFVLTDVNTTVLGDVAVLTCVENILTAGEEGEASFAAGKVVASNVYLRTAQGWRLWMHHGSPVLQGDDDEEEEGELEP</sequence>
<dbReference type="Proteomes" id="UP000190797">
    <property type="component" value="Chromosome"/>
</dbReference>
<reference evidence="3" key="1">
    <citation type="journal article" date="2017" name="Med. Chem. Commun.">
        <title>Nonomuraea sp. ATCC 55076 harbours the largest actinomycete chromosome to date and the kistamicin biosynthetic gene cluster.</title>
        <authorList>
            <person name="Nazari B."/>
            <person name="Forneris C.C."/>
            <person name="Gibson M.I."/>
            <person name="Moon K."/>
            <person name="Schramma K.R."/>
            <person name="Seyedsayamdost M.R."/>
        </authorList>
    </citation>
    <scope>NUCLEOTIDE SEQUENCE [LARGE SCALE GENOMIC DNA]</scope>
    <source>
        <strain evidence="3">ATCC 55076</strain>
    </source>
</reference>
<feature type="domain" description="SnoaL-like" evidence="1">
    <location>
        <begin position="16"/>
        <end position="141"/>
    </location>
</feature>
<keyword evidence="3" id="KW-1185">Reference proteome</keyword>
<dbReference type="STRING" id="1909395.BKM31_47025"/>
<protein>
    <submittedName>
        <fullName evidence="2">DUF4440 domain-containing protein</fullName>
    </submittedName>
</protein>
<dbReference type="AlphaFoldDB" id="A0A1V0ACR8"/>
<proteinExistence type="predicted"/>
<dbReference type="KEGG" id="noa:BKM31_47025"/>
<name>A0A1V0ACR8_9ACTN</name>
<dbReference type="InterPro" id="IPR037401">
    <property type="entry name" value="SnoaL-like"/>
</dbReference>
<evidence type="ECO:0000313" key="2">
    <source>
        <dbReference type="EMBL" id="AQZ68014.1"/>
    </source>
</evidence>
<dbReference type="PANTHER" id="PTHR34957">
    <property type="entry name" value="NUCLEAR TRANSPORT FACTOR 2 (NTF2) FAMILY PROTEIN"/>
    <property type="match status" value="1"/>
</dbReference>
<accession>A0A1V0ACR8</accession>
<gene>
    <name evidence="2" type="ORF">BKM31_47025</name>
</gene>
<evidence type="ECO:0000259" key="1">
    <source>
        <dbReference type="Pfam" id="PF13474"/>
    </source>
</evidence>
<dbReference type="InterPro" id="IPR032710">
    <property type="entry name" value="NTF2-like_dom_sf"/>
</dbReference>
<organism evidence="2 3">
    <name type="scientific">[Actinomadura] parvosata subsp. kistnae</name>
    <dbReference type="NCBI Taxonomy" id="1909395"/>
    <lineage>
        <taxon>Bacteria</taxon>
        <taxon>Bacillati</taxon>
        <taxon>Actinomycetota</taxon>
        <taxon>Actinomycetes</taxon>
        <taxon>Streptosporangiales</taxon>
        <taxon>Streptosporangiaceae</taxon>
        <taxon>Nonomuraea</taxon>
    </lineage>
</organism>
<dbReference type="SUPFAM" id="SSF54427">
    <property type="entry name" value="NTF2-like"/>
    <property type="match status" value="1"/>
</dbReference>
<dbReference type="EMBL" id="CP017717">
    <property type="protein sequence ID" value="AQZ68014.1"/>
    <property type="molecule type" value="Genomic_DNA"/>
</dbReference>
<dbReference type="PANTHER" id="PTHR34957:SF1">
    <property type="entry name" value="NUCLEAR TRANSPORT FACTOR 2 (NTF2) FAMILY PROTEIN"/>
    <property type="match status" value="1"/>
</dbReference>
<dbReference type="Gene3D" id="3.10.450.50">
    <property type="match status" value="1"/>
</dbReference>
<evidence type="ECO:0000313" key="3">
    <source>
        <dbReference type="Proteomes" id="UP000190797"/>
    </source>
</evidence>
<dbReference type="Pfam" id="PF13474">
    <property type="entry name" value="SnoaL_3"/>
    <property type="match status" value="1"/>
</dbReference>